<dbReference type="InterPro" id="IPR001138">
    <property type="entry name" value="Zn2Cys6_DnaBD"/>
</dbReference>
<evidence type="ECO:0000259" key="7">
    <source>
        <dbReference type="PROSITE" id="PS50048"/>
    </source>
</evidence>
<organism evidence="8 9">
    <name type="scientific">Penicillium cosmopolitanum</name>
    <dbReference type="NCBI Taxonomy" id="1131564"/>
    <lineage>
        <taxon>Eukaryota</taxon>
        <taxon>Fungi</taxon>
        <taxon>Dikarya</taxon>
        <taxon>Ascomycota</taxon>
        <taxon>Pezizomycotina</taxon>
        <taxon>Eurotiomycetes</taxon>
        <taxon>Eurotiomycetidae</taxon>
        <taxon>Eurotiales</taxon>
        <taxon>Aspergillaceae</taxon>
        <taxon>Penicillium</taxon>
    </lineage>
</organism>
<evidence type="ECO:0000256" key="4">
    <source>
        <dbReference type="ARBA" id="ARBA00023125"/>
    </source>
</evidence>
<gene>
    <name evidence="8" type="ORF">N7509_008997</name>
</gene>
<dbReference type="SUPFAM" id="SSF57701">
    <property type="entry name" value="Zn2/Cys6 DNA-binding domain"/>
    <property type="match status" value="2"/>
</dbReference>
<keyword evidence="4" id="KW-0238">DNA-binding</keyword>
<evidence type="ECO:0000256" key="1">
    <source>
        <dbReference type="ARBA" id="ARBA00004123"/>
    </source>
</evidence>
<feature type="domain" description="Zn(2)-C6 fungal-type" evidence="7">
    <location>
        <begin position="8"/>
        <end position="38"/>
    </location>
</feature>
<keyword evidence="9" id="KW-1185">Reference proteome</keyword>
<dbReference type="EMBL" id="JAPZBU010000009">
    <property type="protein sequence ID" value="KAJ5386456.1"/>
    <property type="molecule type" value="Genomic_DNA"/>
</dbReference>
<dbReference type="Pfam" id="PF04082">
    <property type="entry name" value="Fungal_trans"/>
    <property type="match status" value="1"/>
</dbReference>
<reference evidence="8" key="1">
    <citation type="submission" date="2022-12" db="EMBL/GenBank/DDBJ databases">
        <authorList>
            <person name="Petersen C."/>
        </authorList>
    </citation>
    <scope>NUCLEOTIDE SEQUENCE</scope>
    <source>
        <strain evidence="8">IBT 29677</strain>
    </source>
</reference>
<dbReference type="PANTHER" id="PTHR47338:SF7">
    <property type="entry name" value="ZN(II)2CYS6 TRANSCRIPTION FACTOR (EUROFUNG)"/>
    <property type="match status" value="1"/>
</dbReference>
<dbReference type="OrthoDB" id="2563500at2759"/>
<dbReference type="GO" id="GO:0008270">
    <property type="term" value="F:zinc ion binding"/>
    <property type="evidence" value="ECO:0007669"/>
    <property type="project" value="InterPro"/>
</dbReference>
<evidence type="ECO:0000256" key="6">
    <source>
        <dbReference type="ARBA" id="ARBA00023242"/>
    </source>
</evidence>
<dbReference type="CDD" id="cd00067">
    <property type="entry name" value="GAL4"/>
    <property type="match status" value="2"/>
</dbReference>
<evidence type="ECO:0000256" key="3">
    <source>
        <dbReference type="ARBA" id="ARBA00023015"/>
    </source>
</evidence>
<name>A0A9W9VNN0_9EURO</name>
<reference evidence="8" key="2">
    <citation type="journal article" date="2023" name="IMA Fungus">
        <title>Comparative genomic study of the Penicillium genus elucidates a diverse pangenome and 15 lateral gene transfer events.</title>
        <authorList>
            <person name="Petersen C."/>
            <person name="Sorensen T."/>
            <person name="Nielsen M.R."/>
            <person name="Sondergaard T.E."/>
            <person name="Sorensen J.L."/>
            <person name="Fitzpatrick D.A."/>
            <person name="Frisvad J.C."/>
            <person name="Nielsen K.L."/>
        </authorList>
    </citation>
    <scope>NUCLEOTIDE SEQUENCE</scope>
    <source>
        <strain evidence="8">IBT 29677</strain>
    </source>
</reference>
<comment type="caution">
    <text evidence="8">The sequence shown here is derived from an EMBL/GenBank/DDBJ whole genome shotgun (WGS) entry which is preliminary data.</text>
</comment>
<comment type="subcellular location">
    <subcellularLocation>
        <location evidence="1">Nucleus</location>
    </subcellularLocation>
</comment>
<dbReference type="RefSeq" id="XP_056484254.1">
    <property type="nucleotide sequence ID" value="XM_056633634.1"/>
</dbReference>
<keyword evidence="3" id="KW-0805">Transcription regulation</keyword>
<dbReference type="SMART" id="SM00066">
    <property type="entry name" value="GAL4"/>
    <property type="match status" value="2"/>
</dbReference>
<dbReference type="GO" id="GO:0005634">
    <property type="term" value="C:nucleus"/>
    <property type="evidence" value="ECO:0007669"/>
    <property type="project" value="UniProtKB-SubCell"/>
</dbReference>
<dbReference type="PANTHER" id="PTHR47338">
    <property type="entry name" value="ZN(II)2CYS6 TRANSCRIPTION FACTOR (EUROFUNG)-RELATED"/>
    <property type="match status" value="1"/>
</dbReference>
<accession>A0A9W9VNN0</accession>
<dbReference type="Pfam" id="PF00172">
    <property type="entry name" value="Zn_clus"/>
    <property type="match status" value="1"/>
</dbReference>
<evidence type="ECO:0000313" key="9">
    <source>
        <dbReference type="Proteomes" id="UP001147747"/>
    </source>
</evidence>
<keyword evidence="2" id="KW-0479">Metal-binding</keyword>
<dbReference type="GO" id="GO:0000981">
    <property type="term" value="F:DNA-binding transcription factor activity, RNA polymerase II-specific"/>
    <property type="evidence" value="ECO:0007669"/>
    <property type="project" value="InterPro"/>
</dbReference>
<evidence type="ECO:0000256" key="5">
    <source>
        <dbReference type="ARBA" id="ARBA00023163"/>
    </source>
</evidence>
<evidence type="ECO:0000256" key="2">
    <source>
        <dbReference type="ARBA" id="ARBA00022723"/>
    </source>
</evidence>
<evidence type="ECO:0000313" key="8">
    <source>
        <dbReference type="EMBL" id="KAJ5386456.1"/>
    </source>
</evidence>
<dbReference type="InterPro" id="IPR036864">
    <property type="entry name" value="Zn2-C6_fun-type_DNA-bd_sf"/>
</dbReference>
<dbReference type="InterPro" id="IPR007219">
    <property type="entry name" value="XnlR_reg_dom"/>
</dbReference>
<dbReference type="GO" id="GO:0006351">
    <property type="term" value="P:DNA-templated transcription"/>
    <property type="evidence" value="ECO:0007669"/>
    <property type="project" value="InterPro"/>
</dbReference>
<dbReference type="PROSITE" id="PS50048">
    <property type="entry name" value="ZN2_CY6_FUNGAL_2"/>
    <property type="match status" value="2"/>
</dbReference>
<dbReference type="CDD" id="cd12148">
    <property type="entry name" value="fungal_TF_MHR"/>
    <property type="match status" value="1"/>
</dbReference>
<keyword evidence="5" id="KW-0804">Transcription</keyword>
<dbReference type="Proteomes" id="UP001147747">
    <property type="component" value="Unassembled WGS sequence"/>
</dbReference>
<protein>
    <recommendedName>
        <fullName evidence="7">Zn(2)-C6 fungal-type domain-containing protein</fullName>
    </recommendedName>
</protein>
<dbReference type="AlphaFoldDB" id="A0A9W9VNN0"/>
<dbReference type="GeneID" id="81372614"/>
<dbReference type="InterPro" id="IPR050815">
    <property type="entry name" value="TF_fung"/>
</dbReference>
<proteinExistence type="predicted"/>
<dbReference type="PROSITE" id="PS00463">
    <property type="entry name" value="ZN2_CY6_FUNGAL_1"/>
    <property type="match status" value="2"/>
</dbReference>
<dbReference type="GO" id="GO:0003677">
    <property type="term" value="F:DNA binding"/>
    <property type="evidence" value="ECO:0007669"/>
    <property type="project" value="UniProtKB-KW"/>
</dbReference>
<feature type="domain" description="Zn(2)-C6 fungal-type" evidence="7">
    <location>
        <begin position="68"/>
        <end position="98"/>
    </location>
</feature>
<dbReference type="Gene3D" id="4.10.240.10">
    <property type="entry name" value="Zn(2)-C6 fungal-type DNA-binding domain"/>
    <property type="match status" value="1"/>
</dbReference>
<sequence>MGRAQRPPCFQCRCRKVRCDRRPGCCNNCERLDFACSFKKNTSILTNRRPSPKETVQNRPERRRGTQACIECRRQKARCSGELPECANCHRRQRSCQYPQANQSNNIADNLVEVRQPQEVPGDTSSATTSDELFESINVYFQHLYPIPSFAFLHEPTIRQQCESGTLDHNLAMSIATTVDLWLPRGQKPSEKINLCIDSVEQGIWNQLDRPCIRQLQCLMLIVHCHIHLGHFSRAYMLAGLAGRAVTALRLNYERPELSFIAQETRRRVLWALTSIDGFFSVGLPEYETIPHAIIYQRLPISEKAFREGIPQSQLTARRSSLSAASAEDGGLLADCIQLSKISKDIMRLTRQLALSEQPLLQLGGLIQEIQNDLLRFQSDVELSVGHQVAALANLEDMARSRWFARILQVTATWHQAHCDLYRLFLPNYQAVAPRIIMDTIEPSMKDHALAKCEEHVQHINHIMQELLHLPKEQILPRYIAVCAYHATRLSLFLAASPDWKVQTDTATAIKNAEISLSVLQKFFSNLPFTDRIIQDMQDLVRLSHDRPGAIYKELCCPSPPFDQGRHRHSHLAVHSLVRQANFVDDGYEESCNDSVN</sequence>
<keyword evidence="6" id="KW-0539">Nucleus</keyword>